<feature type="transmembrane region" description="Helical" evidence="9">
    <location>
        <begin position="19"/>
        <end position="41"/>
    </location>
</feature>
<evidence type="ECO:0000313" key="12">
    <source>
        <dbReference type="EMBL" id="EFA76371.1"/>
    </source>
</evidence>
<dbReference type="InParanoid" id="D3BQF1"/>
<evidence type="ECO:0000256" key="6">
    <source>
        <dbReference type="ARBA" id="ARBA00023136"/>
    </source>
</evidence>
<evidence type="ECO:0000256" key="8">
    <source>
        <dbReference type="ARBA" id="ARBA00023224"/>
    </source>
</evidence>
<gene>
    <name evidence="12" type="primary">crlC</name>
    <name evidence="12" type="ORF">PPL_10136</name>
</gene>
<reference evidence="12 13" key="1">
    <citation type="journal article" date="2011" name="Genome Res.">
        <title>Phylogeny-wide analysis of social amoeba genomes highlights ancient origins for complex intercellular communication.</title>
        <authorList>
            <person name="Heidel A.J."/>
            <person name="Lawal H.M."/>
            <person name="Felder M."/>
            <person name="Schilde C."/>
            <person name="Helps N.R."/>
            <person name="Tunggal B."/>
            <person name="Rivero F."/>
            <person name="John U."/>
            <person name="Schleicher M."/>
            <person name="Eichinger L."/>
            <person name="Platzer M."/>
            <person name="Noegel A.A."/>
            <person name="Schaap P."/>
            <person name="Gloeckner G."/>
        </authorList>
    </citation>
    <scope>NUCLEOTIDE SEQUENCE [LARGE SCALE GENOMIC DNA]</scope>
    <source>
        <strain evidence="13">ATCC 26659 / Pp 5 / PN500</strain>
    </source>
</reference>
<dbReference type="FunCoup" id="D3BQF1">
    <property type="interactions" value="24"/>
</dbReference>
<feature type="transmembrane region" description="Helical" evidence="9">
    <location>
        <begin position="150"/>
        <end position="174"/>
    </location>
</feature>
<keyword evidence="8" id="KW-0807">Transducer</keyword>
<dbReference type="GO" id="GO:0004930">
    <property type="term" value="F:G protein-coupled receptor activity"/>
    <property type="evidence" value="ECO:0007669"/>
    <property type="project" value="UniProtKB-KW"/>
</dbReference>
<feature type="transmembrane region" description="Helical" evidence="9">
    <location>
        <begin position="275"/>
        <end position="292"/>
    </location>
</feature>
<dbReference type="EMBL" id="ADBJ01000047">
    <property type="protein sequence ID" value="EFA76371.1"/>
    <property type="molecule type" value="Genomic_DNA"/>
</dbReference>
<evidence type="ECO:0000256" key="3">
    <source>
        <dbReference type="ARBA" id="ARBA00022692"/>
    </source>
</evidence>
<keyword evidence="4 9" id="KW-1133">Transmembrane helix</keyword>
<keyword evidence="6 9" id="KW-0472">Membrane</keyword>
<comment type="similarity">
    <text evidence="2">Belongs to the G-protein coupled receptor 5 family.</text>
</comment>
<dbReference type="GO" id="GO:0007189">
    <property type="term" value="P:adenylate cyclase-activating G protein-coupled receptor signaling pathway"/>
    <property type="evidence" value="ECO:0007669"/>
    <property type="project" value="TreeGrafter"/>
</dbReference>
<dbReference type="Pfam" id="PF00002">
    <property type="entry name" value="7tm_2"/>
    <property type="match status" value="1"/>
</dbReference>
<dbReference type="GO" id="GO:0005886">
    <property type="term" value="C:plasma membrane"/>
    <property type="evidence" value="ECO:0007669"/>
    <property type="project" value="TreeGrafter"/>
</dbReference>
<feature type="domain" description="G-protein coupled receptors family 1 profile" evidence="11">
    <location>
        <begin position="82"/>
        <end position="292"/>
    </location>
</feature>
<proteinExistence type="inferred from homology"/>
<dbReference type="Gene3D" id="1.20.1070.10">
    <property type="entry name" value="Rhodopsin 7-helix transmembrane proteins"/>
    <property type="match status" value="1"/>
</dbReference>
<name>D3BQF1_HETP5</name>
<evidence type="ECO:0000256" key="2">
    <source>
        <dbReference type="ARBA" id="ARBA00008360"/>
    </source>
</evidence>
<dbReference type="OMA" id="FFWTTCI"/>
<dbReference type="GeneID" id="31365607"/>
<evidence type="ECO:0000256" key="9">
    <source>
        <dbReference type="SAM" id="Phobius"/>
    </source>
</evidence>
<dbReference type="PANTHER" id="PTHR23112">
    <property type="entry name" value="G PROTEIN-COUPLED RECEPTOR 157-RELATED"/>
    <property type="match status" value="1"/>
</dbReference>
<keyword evidence="7 12" id="KW-0675">Receptor</keyword>
<dbReference type="InterPro" id="IPR017981">
    <property type="entry name" value="GPCR_2-like_7TM"/>
</dbReference>
<comment type="subcellular location">
    <subcellularLocation>
        <location evidence="1">Membrane</location>
        <topology evidence="1">Multi-pass membrane protein</topology>
    </subcellularLocation>
</comment>
<feature type="transmembrane region" description="Helical" evidence="9">
    <location>
        <begin position="103"/>
        <end position="130"/>
    </location>
</feature>
<evidence type="ECO:0000256" key="4">
    <source>
        <dbReference type="ARBA" id="ARBA00022989"/>
    </source>
</evidence>
<feature type="domain" description="G-protein coupled receptors family 2 profile 2" evidence="10">
    <location>
        <begin position="105"/>
        <end position="311"/>
    </location>
</feature>
<feature type="transmembrane region" description="Helical" evidence="9">
    <location>
        <begin position="186"/>
        <end position="209"/>
    </location>
</feature>
<dbReference type="InterPro" id="IPR000832">
    <property type="entry name" value="GPCR_2_secretin-like"/>
</dbReference>
<dbReference type="SUPFAM" id="SSF81321">
    <property type="entry name" value="Family A G protein-coupled receptor-like"/>
    <property type="match status" value="1"/>
</dbReference>
<sequence>MGYNVCSETTLDQKRALDIINIVVSILSLIGSSSTIIAYLHRQYKQRQVERLERSLIDERQHANLLGREGNTVGPVGANLKGSFNSYSDLGMKPTSKPPKSKLPYLVFMLAVSDLLTSIVIIISTSFLLGDLRDYHKQVVIGNVVMSPCVALRAAIQFWYMATFFWTTCISFYLYDQLSNPIQSSLLTKVFTAISFGIPFLITMTVTLTNSIRLDPTTGWCELRKLEEILLWFTPLLICMMICVFYYIRLRRLFREKFQCRLSVNDRLRQIDSTITTRLTLYILVFIIAWLPDIIQHFIGFFSTCSLYPLMVIQNLLVPSQNTSCTIASIISRFSKNFVTIPKISVFKTPNKQ</sequence>
<evidence type="ECO:0000256" key="7">
    <source>
        <dbReference type="ARBA" id="ARBA00023170"/>
    </source>
</evidence>
<feature type="transmembrane region" description="Helical" evidence="9">
    <location>
        <begin position="229"/>
        <end position="248"/>
    </location>
</feature>
<dbReference type="AlphaFoldDB" id="D3BQF1"/>
<dbReference type="InterPro" id="IPR017452">
    <property type="entry name" value="GPCR_Rhodpsn_7TM"/>
</dbReference>
<keyword evidence="13" id="KW-1185">Reference proteome</keyword>
<dbReference type="GO" id="GO:0007166">
    <property type="term" value="P:cell surface receptor signaling pathway"/>
    <property type="evidence" value="ECO:0007669"/>
    <property type="project" value="InterPro"/>
</dbReference>
<dbReference type="RefSeq" id="XP_020428503.1">
    <property type="nucleotide sequence ID" value="XM_020580918.1"/>
</dbReference>
<evidence type="ECO:0000313" key="13">
    <source>
        <dbReference type="Proteomes" id="UP000001396"/>
    </source>
</evidence>
<dbReference type="PROSITE" id="PS50261">
    <property type="entry name" value="G_PROTEIN_RECEP_F2_4"/>
    <property type="match status" value="1"/>
</dbReference>
<dbReference type="PANTHER" id="PTHR23112:SF13">
    <property type="entry name" value="CYCLIC AMP RECEPTOR-LIKE PROTEIN C"/>
    <property type="match status" value="1"/>
</dbReference>
<dbReference type="Proteomes" id="UP000001396">
    <property type="component" value="Unassembled WGS sequence"/>
</dbReference>
<evidence type="ECO:0000256" key="1">
    <source>
        <dbReference type="ARBA" id="ARBA00004141"/>
    </source>
</evidence>
<evidence type="ECO:0000259" key="11">
    <source>
        <dbReference type="PROSITE" id="PS50262"/>
    </source>
</evidence>
<accession>D3BQF1</accession>
<evidence type="ECO:0000259" key="10">
    <source>
        <dbReference type="PROSITE" id="PS50261"/>
    </source>
</evidence>
<evidence type="ECO:0000256" key="5">
    <source>
        <dbReference type="ARBA" id="ARBA00023040"/>
    </source>
</evidence>
<dbReference type="STRING" id="670386.D3BQF1"/>
<keyword evidence="3 9" id="KW-0812">Transmembrane</keyword>
<protein>
    <submittedName>
        <fullName evidence="12">cAMP receptor-like protein</fullName>
    </submittedName>
</protein>
<comment type="caution">
    <text evidence="12">The sequence shown here is derived from an EMBL/GenBank/DDBJ whole genome shotgun (WGS) entry which is preliminary data.</text>
</comment>
<keyword evidence="5" id="KW-0297">G-protein coupled receptor</keyword>
<organism evidence="12 13">
    <name type="scientific">Heterostelium pallidum (strain ATCC 26659 / Pp 5 / PN500)</name>
    <name type="common">Cellular slime mold</name>
    <name type="synonym">Polysphondylium pallidum</name>
    <dbReference type="NCBI Taxonomy" id="670386"/>
    <lineage>
        <taxon>Eukaryota</taxon>
        <taxon>Amoebozoa</taxon>
        <taxon>Evosea</taxon>
        <taxon>Eumycetozoa</taxon>
        <taxon>Dictyostelia</taxon>
        <taxon>Acytosteliales</taxon>
        <taxon>Acytosteliaceae</taxon>
        <taxon>Heterostelium</taxon>
    </lineage>
</organism>
<dbReference type="PROSITE" id="PS50262">
    <property type="entry name" value="G_PROTEIN_RECEP_F1_2"/>
    <property type="match status" value="1"/>
</dbReference>